<dbReference type="EMBL" id="FNQM01000003">
    <property type="protein sequence ID" value="SEA09985.1"/>
    <property type="molecule type" value="Genomic_DNA"/>
</dbReference>
<reference evidence="2 3" key="1">
    <citation type="submission" date="2016-10" db="EMBL/GenBank/DDBJ databases">
        <authorList>
            <person name="de Groot N.N."/>
        </authorList>
    </citation>
    <scope>NUCLEOTIDE SEQUENCE [LARGE SCALE GENOMIC DNA]</scope>
    <source>
        <strain evidence="2 3">DSM 15345</strain>
    </source>
</reference>
<evidence type="ECO:0000313" key="3">
    <source>
        <dbReference type="Proteomes" id="UP000198703"/>
    </source>
</evidence>
<dbReference type="STRING" id="89524.SAMN05444370_10364"/>
<dbReference type="RefSeq" id="WP_093250185.1">
    <property type="nucleotide sequence ID" value="NZ_FNQM01000003.1"/>
</dbReference>
<organism evidence="2 3">
    <name type="scientific">Rubrimonas cliftonensis</name>
    <dbReference type="NCBI Taxonomy" id="89524"/>
    <lineage>
        <taxon>Bacteria</taxon>
        <taxon>Pseudomonadati</taxon>
        <taxon>Pseudomonadota</taxon>
        <taxon>Alphaproteobacteria</taxon>
        <taxon>Rhodobacterales</taxon>
        <taxon>Paracoccaceae</taxon>
        <taxon>Rubrimonas</taxon>
    </lineage>
</organism>
<proteinExistence type="predicted"/>
<protein>
    <recommendedName>
        <fullName evidence="4">LTXXQ motif family protein</fullName>
    </recommendedName>
</protein>
<dbReference type="OrthoDB" id="7062106at2"/>
<evidence type="ECO:0000313" key="2">
    <source>
        <dbReference type="EMBL" id="SEA09985.1"/>
    </source>
</evidence>
<dbReference type="Proteomes" id="UP000198703">
    <property type="component" value="Unassembled WGS sequence"/>
</dbReference>
<keyword evidence="3" id="KW-1185">Reference proteome</keyword>
<feature type="signal peptide" evidence="1">
    <location>
        <begin position="1"/>
        <end position="18"/>
    </location>
</feature>
<keyword evidence="1" id="KW-0732">Signal</keyword>
<evidence type="ECO:0008006" key="4">
    <source>
        <dbReference type="Google" id="ProtNLM"/>
    </source>
</evidence>
<gene>
    <name evidence="2" type="ORF">SAMN05444370_10364</name>
</gene>
<evidence type="ECO:0000256" key="1">
    <source>
        <dbReference type="SAM" id="SignalP"/>
    </source>
</evidence>
<dbReference type="Gene3D" id="1.20.120.1490">
    <property type="match status" value="1"/>
</dbReference>
<name>A0A1H3YEH5_9RHOB</name>
<sequence>MRSLVLAAALSLAAFAGAAEGPRKPQSLGLSAPIVALTPVLVANMDALDLDAAQRAEVRSHLAAMPAKRMAFEDETVALRVTLREAILTGAPQAEREALAARIGAAETRLLLMRSGCADKWRALLSPEQFKSLVTLAAG</sequence>
<dbReference type="AlphaFoldDB" id="A0A1H3YEH5"/>
<accession>A0A1H3YEH5</accession>
<feature type="chain" id="PRO_5011524593" description="LTXXQ motif family protein" evidence="1">
    <location>
        <begin position="19"/>
        <end position="139"/>
    </location>
</feature>